<comment type="caution">
    <text evidence="1">The sequence shown here is derived from an EMBL/GenBank/DDBJ whole genome shotgun (WGS) entry which is preliminary data.</text>
</comment>
<dbReference type="Proteomes" id="UP001430953">
    <property type="component" value="Unassembled WGS sequence"/>
</dbReference>
<gene>
    <name evidence="1" type="ORF">PUN28_002516</name>
</gene>
<keyword evidence="2" id="KW-1185">Reference proteome</keyword>
<dbReference type="EMBL" id="JADYXP020000002">
    <property type="protein sequence ID" value="KAL0130977.1"/>
    <property type="molecule type" value="Genomic_DNA"/>
</dbReference>
<evidence type="ECO:0000313" key="1">
    <source>
        <dbReference type="EMBL" id="KAL0130977.1"/>
    </source>
</evidence>
<name>A0AAW2GUX5_9HYME</name>
<protein>
    <submittedName>
        <fullName evidence="1">Uncharacterized protein</fullName>
    </submittedName>
</protein>
<evidence type="ECO:0000313" key="2">
    <source>
        <dbReference type="Proteomes" id="UP001430953"/>
    </source>
</evidence>
<dbReference type="AlphaFoldDB" id="A0AAW2GUX5"/>
<reference evidence="1 2" key="1">
    <citation type="submission" date="2023-03" db="EMBL/GenBank/DDBJ databases">
        <title>High recombination rates correlate with genetic variation in Cardiocondyla obscurior ants.</title>
        <authorList>
            <person name="Errbii M."/>
        </authorList>
    </citation>
    <scope>NUCLEOTIDE SEQUENCE [LARGE SCALE GENOMIC DNA]</scope>
    <source>
        <strain evidence="1">Alpha-2009</strain>
        <tissue evidence="1">Whole body</tissue>
    </source>
</reference>
<proteinExistence type="predicted"/>
<sequence length="79" mass="8818">MKRRYRRYKCTARHVALSRSQAVQCSVFANFARTEISMRGSGGGVLRSSPHVSRETLEPARGCLLPCFTGAAKRISTMR</sequence>
<accession>A0AAW2GUX5</accession>
<organism evidence="1 2">
    <name type="scientific">Cardiocondyla obscurior</name>
    <dbReference type="NCBI Taxonomy" id="286306"/>
    <lineage>
        <taxon>Eukaryota</taxon>
        <taxon>Metazoa</taxon>
        <taxon>Ecdysozoa</taxon>
        <taxon>Arthropoda</taxon>
        <taxon>Hexapoda</taxon>
        <taxon>Insecta</taxon>
        <taxon>Pterygota</taxon>
        <taxon>Neoptera</taxon>
        <taxon>Endopterygota</taxon>
        <taxon>Hymenoptera</taxon>
        <taxon>Apocrita</taxon>
        <taxon>Aculeata</taxon>
        <taxon>Formicoidea</taxon>
        <taxon>Formicidae</taxon>
        <taxon>Myrmicinae</taxon>
        <taxon>Cardiocondyla</taxon>
    </lineage>
</organism>